<dbReference type="WBParaSite" id="GPLIN_000109300">
    <property type="protein sequence ID" value="GPLIN_000109300"/>
    <property type="gene ID" value="GPLIN_000109300"/>
</dbReference>
<feature type="domain" description="ShKT" evidence="3">
    <location>
        <begin position="33"/>
        <end position="66"/>
    </location>
</feature>
<accession>A0A183BKG3</accession>
<evidence type="ECO:0000313" key="5">
    <source>
        <dbReference type="WBParaSite" id="GPLIN_000109300"/>
    </source>
</evidence>
<keyword evidence="4" id="KW-1185">Reference proteome</keyword>
<proteinExistence type="predicted"/>
<protein>
    <submittedName>
        <fullName evidence="5">ShKT domain-containing protein</fullName>
    </submittedName>
</protein>
<comment type="caution">
    <text evidence="1">Lacks conserved residue(s) required for the propagation of feature annotation.</text>
</comment>
<evidence type="ECO:0000256" key="1">
    <source>
        <dbReference type="PROSITE-ProRule" id="PRU01005"/>
    </source>
</evidence>
<reference evidence="5" key="2">
    <citation type="submission" date="2016-06" db="UniProtKB">
        <authorList>
            <consortium name="WormBaseParasite"/>
        </authorList>
    </citation>
    <scope>IDENTIFICATION</scope>
</reference>
<evidence type="ECO:0000259" key="3">
    <source>
        <dbReference type="PROSITE" id="PS51670"/>
    </source>
</evidence>
<name>A0A183BKG3_GLOPA</name>
<dbReference type="InterPro" id="IPR003582">
    <property type="entry name" value="ShKT_dom"/>
</dbReference>
<organism evidence="4 5">
    <name type="scientific">Globodera pallida</name>
    <name type="common">Potato cyst nematode worm</name>
    <name type="synonym">Heterodera pallida</name>
    <dbReference type="NCBI Taxonomy" id="36090"/>
    <lineage>
        <taxon>Eukaryota</taxon>
        <taxon>Metazoa</taxon>
        <taxon>Ecdysozoa</taxon>
        <taxon>Nematoda</taxon>
        <taxon>Chromadorea</taxon>
        <taxon>Rhabditida</taxon>
        <taxon>Tylenchina</taxon>
        <taxon>Tylenchomorpha</taxon>
        <taxon>Tylenchoidea</taxon>
        <taxon>Heteroderidae</taxon>
        <taxon>Heteroderinae</taxon>
        <taxon>Globodera</taxon>
    </lineage>
</organism>
<evidence type="ECO:0000256" key="2">
    <source>
        <dbReference type="SAM" id="MobiDB-lite"/>
    </source>
</evidence>
<feature type="domain" description="ShKT" evidence="3">
    <location>
        <begin position="1"/>
        <end position="23"/>
    </location>
</feature>
<dbReference type="Proteomes" id="UP000050741">
    <property type="component" value="Unassembled WGS sequence"/>
</dbReference>
<dbReference type="AlphaFoldDB" id="A0A183BKG3"/>
<feature type="region of interest" description="Disordered" evidence="2">
    <location>
        <begin position="152"/>
        <end position="194"/>
    </location>
</feature>
<dbReference type="SMART" id="SM00254">
    <property type="entry name" value="ShKT"/>
    <property type="match status" value="1"/>
</dbReference>
<dbReference type="Pfam" id="PF01549">
    <property type="entry name" value="ShK"/>
    <property type="match status" value="2"/>
</dbReference>
<sequence length="194" mass="21481">MSGGCKKNSAWMNCNCKVSCGQCIPRNYQFGTCRDYHPKCFKWAKQGECKSNGWILANCRRSCQSCANIWHIKKMCANERGQRSVNDHNLWTDAMEENADDFSSGMLRMAREAEQEQKPDKLEQKPDQLELKKELNSSAVVLMLNVDAVEKAMEASSTSGMGPLGPPKGHSKGVSAYVGHSEDLPKSGGMPADE</sequence>
<evidence type="ECO:0000313" key="4">
    <source>
        <dbReference type="Proteomes" id="UP000050741"/>
    </source>
</evidence>
<dbReference type="PROSITE" id="PS51670">
    <property type="entry name" value="SHKT"/>
    <property type="match status" value="2"/>
</dbReference>
<reference evidence="4" key="1">
    <citation type="submission" date="2014-05" db="EMBL/GenBank/DDBJ databases">
        <title>The genome and life-stage specific transcriptomes of Globodera pallida elucidate key aspects of plant parasitism by a cyst nematode.</title>
        <authorList>
            <person name="Cotton J.A."/>
            <person name="Lilley C.J."/>
            <person name="Jones L.M."/>
            <person name="Kikuchi T."/>
            <person name="Reid A.J."/>
            <person name="Thorpe P."/>
            <person name="Tsai I.J."/>
            <person name="Beasley H."/>
            <person name="Blok V."/>
            <person name="Cock P.J.A."/>
            <person name="Van den Akker S.E."/>
            <person name="Holroyd N."/>
            <person name="Hunt M."/>
            <person name="Mantelin S."/>
            <person name="Naghra H."/>
            <person name="Pain A."/>
            <person name="Palomares-Rius J.E."/>
            <person name="Zarowiecki M."/>
            <person name="Berriman M."/>
            <person name="Jones J.T."/>
            <person name="Urwin P.E."/>
        </authorList>
    </citation>
    <scope>NUCLEOTIDE SEQUENCE [LARGE SCALE GENOMIC DNA]</scope>
    <source>
        <strain evidence="4">Lindley</strain>
    </source>
</reference>